<dbReference type="Proteomes" id="UP000002027">
    <property type="component" value="Chromosome 1"/>
</dbReference>
<dbReference type="InParanoid" id="D1C1L4"/>
<gene>
    <name evidence="1" type="ordered locus">Sthe_0694</name>
</gene>
<dbReference type="AlphaFoldDB" id="D1C1L4"/>
<evidence type="ECO:0000313" key="2">
    <source>
        <dbReference type="Proteomes" id="UP000002027"/>
    </source>
</evidence>
<reference evidence="2" key="1">
    <citation type="submission" date="2009-11" db="EMBL/GenBank/DDBJ databases">
        <title>The complete chromosome 1 of Sphaerobacter thermophilus DSM 20745.</title>
        <authorList>
            <person name="Lucas S."/>
            <person name="Copeland A."/>
            <person name="Lapidus A."/>
            <person name="Glavina del Rio T."/>
            <person name="Dalin E."/>
            <person name="Tice H."/>
            <person name="Bruce D."/>
            <person name="Goodwin L."/>
            <person name="Pitluck S."/>
            <person name="Kyrpides N."/>
            <person name="Mavromatis K."/>
            <person name="Ivanova N."/>
            <person name="Mikhailova N."/>
            <person name="LaButti K.M."/>
            <person name="Clum A."/>
            <person name="Sun H.I."/>
            <person name="Brettin T."/>
            <person name="Detter J.C."/>
            <person name="Han C."/>
            <person name="Larimer F."/>
            <person name="Land M."/>
            <person name="Hauser L."/>
            <person name="Markowitz V."/>
            <person name="Cheng J.F."/>
            <person name="Hugenholtz P."/>
            <person name="Woyke T."/>
            <person name="Wu D."/>
            <person name="Steenblock K."/>
            <person name="Schneider S."/>
            <person name="Pukall R."/>
            <person name="Goeker M."/>
            <person name="Klenk H.P."/>
            <person name="Eisen J.A."/>
        </authorList>
    </citation>
    <scope>NUCLEOTIDE SEQUENCE [LARGE SCALE GENOMIC DNA]</scope>
    <source>
        <strain evidence="2">ATCC 49802 / DSM 20745 / S 6022</strain>
    </source>
</reference>
<protein>
    <submittedName>
        <fullName evidence="1">Uncharacterized protein</fullName>
    </submittedName>
</protein>
<dbReference type="HOGENOM" id="CLU_3173348_0_0_0"/>
<organism evidence="1 2">
    <name type="scientific">Sphaerobacter thermophilus (strain ATCC 49802 / DSM 20745 / KCCM 41009 / NCIMB 13125 / S 6022)</name>
    <dbReference type="NCBI Taxonomy" id="479434"/>
    <lineage>
        <taxon>Bacteria</taxon>
        <taxon>Pseudomonadati</taxon>
        <taxon>Thermomicrobiota</taxon>
        <taxon>Thermomicrobia</taxon>
        <taxon>Sphaerobacterales</taxon>
        <taxon>Sphaerobacterineae</taxon>
        <taxon>Sphaerobacteraceae</taxon>
        <taxon>Sphaerobacter</taxon>
    </lineage>
</organism>
<dbReference type="KEGG" id="sti:Sthe_0694"/>
<name>D1C1L4_SPHTD</name>
<dbReference type="EMBL" id="CP001823">
    <property type="protein sequence ID" value="ACZ38131.1"/>
    <property type="molecule type" value="Genomic_DNA"/>
</dbReference>
<evidence type="ECO:0000313" key="1">
    <source>
        <dbReference type="EMBL" id="ACZ38131.1"/>
    </source>
</evidence>
<reference evidence="1 2" key="2">
    <citation type="journal article" date="2010" name="Stand. Genomic Sci.">
        <title>Complete genome sequence of Desulfohalobium retbaense type strain (HR(100)).</title>
        <authorList>
            <person name="Spring S."/>
            <person name="Nolan M."/>
            <person name="Lapidus A."/>
            <person name="Glavina Del Rio T."/>
            <person name="Copeland A."/>
            <person name="Tice H."/>
            <person name="Cheng J.F."/>
            <person name="Lucas S."/>
            <person name="Land M."/>
            <person name="Chen F."/>
            <person name="Bruce D."/>
            <person name="Goodwin L."/>
            <person name="Pitluck S."/>
            <person name="Ivanova N."/>
            <person name="Mavromatis K."/>
            <person name="Mikhailova N."/>
            <person name="Pati A."/>
            <person name="Chen A."/>
            <person name="Palaniappan K."/>
            <person name="Hauser L."/>
            <person name="Chang Y.J."/>
            <person name="Jeffries C.D."/>
            <person name="Munk C."/>
            <person name="Kiss H."/>
            <person name="Chain P."/>
            <person name="Han C."/>
            <person name="Brettin T."/>
            <person name="Detter J.C."/>
            <person name="Schuler E."/>
            <person name="Goker M."/>
            <person name="Rohde M."/>
            <person name="Bristow J."/>
            <person name="Eisen J.A."/>
            <person name="Markowitz V."/>
            <person name="Hugenholtz P."/>
            <person name="Kyrpides N.C."/>
            <person name="Klenk H.P."/>
        </authorList>
    </citation>
    <scope>NUCLEOTIDE SEQUENCE [LARGE SCALE GENOMIC DNA]</scope>
    <source>
        <strain evidence="2">ATCC 49802 / DSM 20745 / S 6022</strain>
    </source>
</reference>
<proteinExistence type="predicted"/>
<accession>D1C1L4</accession>
<sequence>MFAAKRFNTRVLLARHVSATLGVNVAILGPLQVAVKEGEVVTCGVGR</sequence>
<keyword evidence="2" id="KW-1185">Reference proteome</keyword>